<name>A0ABV5HY63_9RHOB</name>
<comment type="similarity">
    <text evidence="2">Belongs to the outer membrane factor (OMF) (TC 1.B.17) family.</text>
</comment>
<evidence type="ECO:0000313" key="8">
    <source>
        <dbReference type="EMBL" id="MFB9149372.1"/>
    </source>
</evidence>
<dbReference type="RefSeq" id="WP_377068211.1">
    <property type="nucleotide sequence ID" value="NZ_JBHMEC010000009.1"/>
</dbReference>
<gene>
    <name evidence="8" type="ORF">ACFFU4_06350</name>
</gene>
<dbReference type="PANTHER" id="PTHR30026">
    <property type="entry name" value="OUTER MEMBRANE PROTEIN TOLC"/>
    <property type="match status" value="1"/>
</dbReference>
<comment type="caution">
    <text evidence="8">The sequence shown here is derived from an EMBL/GenBank/DDBJ whole genome shotgun (WGS) entry which is preliminary data.</text>
</comment>
<dbReference type="Gene3D" id="1.20.1600.10">
    <property type="entry name" value="Outer membrane efflux proteins (OEP)"/>
    <property type="match status" value="1"/>
</dbReference>
<evidence type="ECO:0000256" key="6">
    <source>
        <dbReference type="ARBA" id="ARBA00023136"/>
    </source>
</evidence>
<proteinExistence type="inferred from homology"/>
<evidence type="ECO:0000256" key="3">
    <source>
        <dbReference type="ARBA" id="ARBA00022448"/>
    </source>
</evidence>
<evidence type="ECO:0000256" key="7">
    <source>
        <dbReference type="ARBA" id="ARBA00023237"/>
    </source>
</evidence>
<evidence type="ECO:0000256" key="5">
    <source>
        <dbReference type="ARBA" id="ARBA00022692"/>
    </source>
</evidence>
<keyword evidence="9" id="KW-1185">Reference proteome</keyword>
<protein>
    <submittedName>
        <fullName evidence="8">TolC family protein</fullName>
    </submittedName>
</protein>
<keyword evidence="7" id="KW-0998">Cell outer membrane</keyword>
<comment type="subcellular location">
    <subcellularLocation>
        <location evidence="1">Cell outer membrane</location>
    </subcellularLocation>
</comment>
<keyword evidence="4" id="KW-1134">Transmembrane beta strand</keyword>
<sequence>MTLTESFRLGARGLIPALAACLAFAPGLVRPAAAESLADAVRAAVTTNPTGRAANADVKASALELLQLRGEYQPRLFLRGEAGAERFDDPERLTPSDNEDTKFNREISLTAELTLFDGYRRANLVYRNASRLDESIFGLLDASETMALNAVEAYVDLARHSRLLNVANRNIARHRDIGRQVDELVDGGKLPVSDRFEVQERLLAARLSRLEVQRAMADTAARYRAVIGHDPGGTEPVPAVGDLPMTKKDMVLHSLRNSFRLKGAGQRIAQTRFRQGITTADEKPQVTLQAGVRAGEDVAGSAGAETDAFVGLRLDWELFAGGRDARRRALQQRTLQAEEERREVVRDVREMAERSWNAYHTSIERTVLLDRRVSAARKTSAQYQDQFLAGTRSLLDVLDAERTYFNVLFENVSAEASFTFNQYRILAAQSRLAAHFDVEPADVPLEPDFAARAQQAPRATGIFKTEIRALR</sequence>
<dbReference type="PANTHER" id="PTHR30026:SF22">
    <property type="entry name" value="OUTER MEMBRANE EFFLUX PROTEIN"/>
    <property type="match status" value="1"/>
</dbReference>
<keyword evidence="3" id="KW-0813">Transport</keyword>
<reference evidence="8 9" key="1">
    <citation type="submission" date="2024-09" db="EMBL/GenBank/DDBJ databases">
        <authorList>
            <person name="Sun Q."/>
            <person name="Mori K."/>
        </authorList>
    </citation>
    <scope>NUCLEOTIDE SEQUENCE [LARGE SCALE GENOMIC DNA]</scope>
    <source>
        <strain evidence="8 9">CECT 9424</strain>
    </source>
</reference>
<dbReference type="InterPro" id="IPR051906">
    <property type="entry name" value="TolC-like"/>
</dbReference>
<accession>A0ABV5HY63</accession>
<dbReference type="Pfam" id="PF02321">
    <property type="entry name" value="OEP"/>
    <property type="match status" value="1"/>
</dbReference>
<dbReference type="SUPFAM" id="SSF56954">
    <property type="entry name" value="Outer membrane efflux proteins (OEP)"/>
    <property type="match status" value="1"/>
</dbReference>
<evidence type="ECO:0000256" key="1">
    <source>
        <dbReference type="ARBA" id="ARBA00004442"/>
    </source>
</evidence>
<evidence type="ECO:0000313" key="9">
    <source>
        <dbReference type="Proteomes" id="UP001589670"/>
    </source>
</evidence>
<evidence type="ECO:0000256" key="2">
    <source>
        <dbReference type="ARBA" id="ARBA00007613"/>
    </source>
</evidence>
<dbReference type="Proteomes" id="UP001589670">
    <property type="component" value="Unassembled WGS sequence"/>
</dbReference>
<evidence type="ECO:0000256" key="4">
    <source>
        <dbReference type="ARBA" id="ARBA00022452"/>
    </source>
</evidence>
<dbReference type="EMBL" id="JBHMEC010000009">
    <property type="protein sequence ID" value="MFB9149372.1"/>
    <property type="molecule type" value="Genomic_DNA"/>
</dbReference>
<dbReference type="InterPro" id="IPR003423">
    <property type="entry name" value="OMP_efflux"/>
</dbReference>
<keyword evidence="6" id="KW-0472">Membrane</keyword>
<organism evidence="8 9">
    <name type="scientific">Roseovarius ramblicola</name>
    <dbReference type="NCBI Taxonomy" id="2022336"/>
    <lineage>
        <taxon>Bacteria</taxon>
        <taxon>Pseudomonadati</taxon>
        <taxon>Pseudomonadota</taxon>
        <taxon>Alphaproteobacteria</taxon>
        <taxon>Rhodobacterales</taxon>
        <taxon>Roseobacteraceae</taxon>
        <taxon>Roseovarius</taxon>
    </lineage>
</organism>
<keyword evidence="5" id="KW-0812">Transmembrane</keyword>